<keyword evidence="5 8" id="KW-0812">Transmembrane</keyword>
<feature type="transmembrane region" description="Helical" evidence="8">
    <location>
        <begin position="105"/>
        <end position="126"/>
    </location>
</feature>
<evidence type="ECO:0000256" key="3">
    <source>
        <dbReference type="ARBA" id="ARBA00022448"/>
    </source>
</evidence>
<feature type="transmembrane region" description="Helical" evidence="8">
    <location>
        <begin position="80"/>
        <end position="99"/>
    </location>
</feature>
<evidence type="ECO:0000256" key="7">
    <source>
        <dbReference type="ARBA" id="ARBA00023136"/>
    </source>
</evidence>
<dbReference type="RefSeq" id="WP_087480211.1">
    <property type="nucleotide sequence ID" value="NZ_AP024883.1"/>
</dbReference>
<dbReference type="Proteomes" id="UP000196125">
    <property type="component" value="Unassembled WGS sequence"/>
</dbReference>
<comment type="subcellular location">
    <subcellularLocation>
        <location evidence="1 8">Cell membrane</location>
        <topology evidence="1 8">Multi-pass membrane protein</topology>
    </subcellularLocation>
</comment>
<evidence type="ECO:0000256" key="6">
    <source>
        <dbReference type="ARBA" id="ARBA00022989"/>
    </source>
</evidence>
<accession>A0A1Y6IR86</accession>
<reference evidence="9 12" key="2">
    <citation type="submission" date="2023-11" db="EMBL/GenBank/DDBJ databases">
        <title>Plant-associative lifestyle of Vibrio porteresiae and its evolutionary dynamics.</title>
        <authorList>
            <person name="Rameshkumar N."/>
            <person name="Kirti K."/>
        </authorList>
    </citation>
    <scope>NUCLEOTIDE SEQUENCE [LARGE SCALE GENOMIC DNA]</scope>
    <source>
        <strain evidence="9 12">MSSRF38</strain>
    </source>
</reference>
<gene>
    <name evidence="9" type="ORF">SBX37_02855</name>
    <name evidence="10" type="ORF">VIM7927_01379</name>
</gene>
<feature type="transmembrane region" description="Helical" evidence="8">
    <location>
        <begin position="12"/>
        <end position="43"/>
    </location>
</feature>
<dbReference type="EMBL" id="FXXI01000002">
    <property type="protein sequence ID" value="SMS00138.1"/>
    <property type="molecule type" value="Genomic_DNA"/>
</dbReference>
<keyword evidence="3" id="KW-0813">Transport</keyword>
<reference evidence="10 11" key="1">
    <citation type="submission" date="2017-05" db="EMBL/GenBank/DDBJ databases">
        <authorList>
            <person name="Song R."/>
            <person name="Chenine A.L."/>
            <person name="Ruprecht R.M."/>
        </authorList>
    </citation>
    <scope>NUCLEOTIDE SEQUENCE [LARGE SCALE GENOMIC DNA]</scope>
    <source>
        <strain evidence="10 11">CECT 7927</strain>
    </source>
</reference>
<dbReference type="InterPro" id="IPR052017">
    <property type="entry name" value="TSUP"/>
</dbReference>
<keyword evidence="12" id="KW-1185">Reference proteome</keyword>
<name>A0A1Y6IR86_9VIBR</name>
<evidence type="ECO:0000313" key="11">
    <source>
        <dbReference type="Proteomes" id="UP000196125"/>
    </source>
</evidence>
<organism evidence="10 11">
    <name type="scientific">Vibrio mangrovi</name>
    <dbReference type="NCBI Taxonomy" id="474394"/>
    <lineage>
        <taxon>Bacteria</taxon>
        <taxon>Pseudomonadati</taxon>
        <taxon>Pseudomonadota</taxon>
        <taxon>Gammaproteobacteria</taxon>
        <taxon>Vibrionales</taxon>
        <taxon>Vibrionaceae</taxon>
        <taxon>Vibrio</taxon>
    </lineage>
</organism>
<keyword evidence="6 8" id="KW-1133">Transmembrane helix</keyword>
<sequence>MNELLWNLSDHLYLWLFVVAMVAGVIDSIAGGGGLLTVPALLLGGMSPVMALGTNRFQAVIGETTAFLTFWRYRQIQMTGLMLGVTFTAGGAVLGSYTVRWIDKSLLEMLIPVLMVAISIYSVFSGRLKQSVVSEPRISRYSFMLLCGVVIGFYNGFFGPGTGSIWIIAFITLLGLTIKQASVMTKPLNLTGNAVSLCLFISFGYVDYMAGIVMGFGQVFGAIIGSKIVISNGDRIVRPVFISVTLLMTCKLVYEQVSADSLSGLWTAFIHFSGLS</sequence>
<evidence type="ECO:0000313" key="10">
    <source>
        <dbReference type="EMBL" id="SMS00138.1"/>
    </source>
</evidence>
<dbReference type="Proteomes" id="UP001283366">
    <property type="component" value="Unassembled WGS sequence"/>
</dbReference>
<keyword evidence="7 8" id="KW-0472">Membrane</keyword>
<protein>
    <recommendedName>
        <fullName evidence="8">Probable membrane transporter protein</fullName>
    </recommendedName>
</protein>
<evidence type="ECO:0000256" key="2">
    <source>
        <dbReference type="ARBA" id="ARBA00009142"/>
    </source>
</evidence>
<feature type="transmembrane region" description="Helical" evidence="8">
    <location>
        <begin position="163"/>
        <end position="181"/>
    </location>
</feature>
<evidence type="ECO:0000256" key="1">
    <source>
        <dbReference type="ARBA" id="ARBA00004651"/>
    </source>
</evidence>
<dbReference type="OrthoDB" id="554695at2"/>
<proteinExistence type="inferred from homology"/>
<evidence type="ECO:0000313" key="12">
    <source>
        <dbReference type="Proteomes" id="UP001283366"/>
    </source>
</evidence>
<dbReference type="InterPro" id="IPR002781">
    <property type="entry name" value="TM_pro_TauE-like"/>
</dbReference>
<evidence type="ECO:0000256" key="4">
    <source>
        <dbReference type="ARBA" id="ARBA00022475"/>
    </source>
</evidence>
<dbReference type="GO" id="GO:0005886">
    <property type="term" value="C:plasma membrane"/>
    <property type="evidence" value="ECO:0007669"/>
    <property type="project" value="UniProtKB-SubCell"/>
</dbReference>
<evidence type="ECO:0000256" key="5">
    <source>
        <dbReference type="ARBA" id="ARBA00022692"/>
    </source>
</evidence>
<keyword evidence="4 8" id="KW-1003">Cell membrane</keyword>
<dbReference type="EMBL" id="JAWRCO010000001">
    <property type="protein sequence ID" value="MDW6001835.1"/>
    <property type="molecule type" value="Genomic_DNA"/>
</dbReference>
<dbReference type="AlphaFoldDB" id="A0A1Y6IR86"/>
<evidence type="ECO:0000313" key="9">
    <source>
        <dbReference type="EMBL" id="MDW6001835.1"/>
    </source>
</evidence>
<comment type="similarity">
    <text evidence="2 8">Belongs to the 4-toluene sulfonate uptake permease (TSUP) (TC 2.A.102) family.</text>
</comment>
<evidence type="ECO:0000256" key="8">
    <source>
        <dbReference type="RuleBase" id="RU363041"/>
    </source>
</evidence>
<dbReference type="Pfam" id="PF01925">
    <property type="entry name" value="TauE"/>
    <property type="match status" value="1"/>
</dbReference>
<feature type="transmembrane region" description="Helical" evidence="8">
    <location>
        <begin position="138"/>
        <end position="157"/>
    </location>
</feature>
<dbReference type="PANTHER" id="PTHR30269">
    <property type="entry name" value="TRANSMEMBRANE PROTEIN YFCA"/>
    <property type="match status" value="1"/>
</dbReference>
<dbReference type="PANTHER" id="PTHR30269:SF25">
    <property type="entry name" value="MEMBRANE TRANSPORTER PROTEIN-RELATED"/>
    <property type="match status" value="1"/>
</dbReference>